<dbReference type="Gene3D" id="3.40.50.12580">
    <property type="match status" value="1"/>
</dbReference>
<dbReference type="PATRIC" id="fig|659018.3.peg.2567"/>
<keyword evidence="3" id="KW-1185">Reference proteome</keyword>
<dbReference type="GO" id="GO:0016020">
    <property type="term" value="C:membrane"/>
    <property type="evidence" value="ECO:0007669"/>
    <property type="project" value="InterPro"/>
</dbReference>
<dbReference type="InterPro" id="IPR052613">
    <property type="entry name" value="LicD_transferase"/>
</dbReference>
<sequence length="1206" mass="134903">MRIGFLVWNQFQVAHSVEIARHFDEPDFIFIDRSPEALRDFDPAWLVPYGAYCRFLSELDLHSLDGQYDAIVSQFRPPLKQPWKLTKLVMQQYSLAKPKTAYNARWFTAERGLVYGAYSESLIGQMCQVSQTGNPRFDPYFEHRLNPDRLDLVRSRLDPEKKTLVYLPTWGDLSTSDAFATALGGFSDEFNVIVRPHHLSSIRDKEDGARSSGLIYADSFPPMLDLGLHLQEVADVVVSDMSGAIFDALYCRKPVVLVGDEDADFAGHRKADDSALEISQRHRIGPYMTDKGDLRRVVDELVEHHPYHDVNEALVEECFVQRGGCGALAAAAIRETVEVEPRRPLLQTYAAPDFSALLLSRSVAAAKQRRSKSRKNRLSENGQDAVAKTGIAAGQVPMTAWSMRTTQGERGGQAARKAGAEPVTMKALVKSGRFFEAGLKLEEWSRRPQEARAQNLLQAHRTTSSIRFSRTAWRDILARLFHGAYSPSTADGRALLQRLGMLRSAEALYLQEQQVEPQELIERVQMLGSLSGVIDLAARNEVACADEQMCITPRGEVVELAGREGNRAVELYLLSSLSLQLNDEEQRAYRSSQLRFAQHLVEGLLAAGYSVYPRLQAGVDGATPVSALRPAFTWHTLDSGRRGQFHLKIGTLFGYFIVDSKGYSGWSSVAGRPLPELVAEVDQTEADAHWRQLNGELVAGGKSKYAQAEEELPAELGEYIFLPMQVANDTVARLADIDTLSLLRALVSWASTRGSTVVVKRHPMCRSDEIAQTIEEAELAGHIRVSNANIHQLVAGAACVVTVNSGVGAEALLQLKPVVSTGRSDYAAATRRVRTENELFTVLDNKDWSPASEGDIKKFLWFYTKRYMVRFDDVPAIGDRLRELLAGVGHAVPGAEPDGGMALDLPGITAIPFTSPREMPAEGLHAGDDPLLGEQCEQLLRMFNAEGVRCWMDSGSLLGLVRHGRLNHWEKDIDLGIWIDDYEKARDICREVAERYSLWYREKWLKGAPYAFLLCSHPGGKRTTLPLSVHVFYRHGDAAWSPQKYSLVSARSKYPRYVYRSVNGEGRASLRRKLAFIARRPAYSLCIIAEKLNLTKRIGQPLMRIEQGDSLKDRLLTHLFVEIFQWKIPGRYFDDLQPISESHPYILAPSDVNGYLRARYGDWQTPVKSWFYLVDDGCISSISGDELNIRLADARRQVPVPLPTRG</sequence>
<dbReference type="Pfam" id="PF04464">
    <property type="entry name" value="Glyphos_transf"/>
    <property type="match status" value="1"/>
</dbReference>
<feature type="domain" description="LicD/FKTN/FKRP nucleotidyltransferase" evidence="1">
    <location>
        <begin position="945"/>
        <end position="993"/>
    </location>
</feature>
<dbReference type="PANTHER" id="PTHR13627:SF31">
    <property type="entry name" value="RIBITOL 5-PHOSPHATE TRANSFERASE FKRP"/>
    <property type="match status" value="1"/>
</dbReference>
<dbReference type="SUPFAM" id="SSF53756">
    <property type="entry name" value="UDP-Glycosyltransferase/glycogen phosphorylase"/>
    <property type="match status" value="1"/>
</dbReference>
<reference evidence="2 3" key="1">
    <citation type="submission" date="2015-05" db="EMBL/GenBank/DDBJ databases">
        <title>Genome sequencing and analysis of members of genus Stenotrophomonas.</title>
        <authorList>
            <person name="Patil P.P."/>
            <person name="Midha S."/>
            <person name="Patil P.B."/>
        </authorList>
    </citation>
    <scope>NUCLEOTIDE SEQUENCE [LARGE SCALE GENOMIC DNA]</scope>
    <source>
        <strain evidence="2 3">JCM 16244</strain>
    </source>
</reference>
<dbReference type="EMBL" id="LDJP01000072">
    <property type="protein sequence ID" value="KRG83324.1"/>
    <property type="molecule type" value="Genomic_DNA"/>
</dbReference>
<organism evidence="2 3">
    <name type="scientific">Stenotrophomonas daejeonensis</name>
    <dbReference type="NCBI Taxonomy" id="659018"/>
    <lineage>
        <taxon>Bacteria</taxon>
        <taxon>Pseudomonadati</taxon>
        <taxon>Pseudomonadota</taxon>
        <taxon>Gammaproteobacteria</taxon>
        <taxon>Lysobacterales</taxon>
        <taxon>Lysobacteraceae</taxon>
        <taxon>Stenotrophomonas</taxon>
    </lineage>
</organism>
<name>A0A0R0DN63_9GAMM</name>
<dbReference type="Pfam" id="PF04991">
    <property type="entry name" value="LicD"/>
    <property type="match status" value="1"/>
</dbReference>
<dbReference type="InterPro" id="IPR007554">
    <property type="entry name" value="Glycerophosphate_synth"/>
</dbReference>
<dbReference type="GO" id="GO:0009100">
    <property type="term" value="P:glycoprotein metabolic process"/>
    <property type="evidence" value="ECO:0007669"/>
    <property type="project" value="UniProtKB-ARBA"/>
</dbReference>
<dbReference type="Proteomes" id="UP000050940">
    <property type="component" value="Unassembled WGS sequence"/>
</dbReference>
<comment type="caution">
    <text evidence="2">The sequence shown here is derived from an EMBL/GenBank/DDBJ whole genome shotgun (WGS) entry which is preliminary data.</text>
</comment>
<dbReference type="InterPro" id="IPR007833">
    <property type="entry name" value="Capsule_polysaccharide_synth"/>
</dbReference>
<evidence type="ECO:0000259" key="1">
    <source>
        <dbReference type="Pfam" id="PF04991"/>
    </source>
</evidence>
<proteinExistence type="predicted"/>
<dbReference type="InterPro" id="IPR043148">
    <property type="entry name" value="TagF_C"/>
</dbReference>
<protein>
    <recommendedName>
        <fullName evidence="1">LicD/FKTN/FKRP nucleotidyltransferase domain-containing protein</fullName>
    </recommendedName>
</protein>
<dbReference type="OrthoDB" id="9786100at2"/>
<accession>A0A0R0DN63</accession>
<dbReference type="GO" id="GO:0000271">
    <property type="term" value="P:polysaccharide biosynthetic process"/>
    <property type="evidence" value="ECO:0007669"/>
    <property type="project" value="InterPro"/>
</dbReference>
<dbReference type="RefSeq" id="WP_057641590.1">
    <property type="nucleotide sequence ID" value="NZ_LDJP01000072.1"/>
</dbReference>
<dbReference type="GO" id="GO:0015774">
    <property type="term" value="P:polysaccharide transport"/>
    <property type="evidence" value="ECO:0007669"/>
    <property type="project" value="InterPro"/>
</dbReference>
<dbReference type="InterPro" id="IPR007074">
    <property type="entry name" value="LicD/FKTN/FKRP_NTP_transf"/>
</dbReference>
<dbReference type="AlphaFoldDB" id="A0A0R0DN63"/>
<evidence type="ECO:0000313" key="2">
    <source>
        <dbReference type="EMBL" id="KRG83324.1"/>
    </source>
</evidence>
<dbReference type="PANTHER" id="PTHR13627">
    <property type="entry name" value="FUKUTIN RELATED PROTEIN"/>
    <property type="match status" value="1"/>
</dbReference>
<gene>
    <name evidence="2" type="ORF">ABB34_12155</name>
</gene>
<dbReference type="GO" id="GO:0047355">
    <property type="term" value="F:CDP-glycerol glycerophosphotransferase activity"/>
    <property type="evidence" value="ECO:0007669"/>
    <property type="project" value="InterPro"/>
</dbReference>
<dbReference type="Pfam" id="PF05159">
    <property type="entry name" value="Capsule_synth"/>
    <property type="match status" value="1"/>
</dbReference>
<evidence type="ECO:0000313" key="3">
    <source>
        <dbReference type="Proteomes" id="UP000050940"/>
    </source>
</evidence>